<dbReference type="PANTHER" id="PTHR10127:SF839">
    <property type="entry name" value="HATCHING ENZYME 1.2-RELATED"/>
    <property type="match status" value="1"/>
</dbReference>
<keyword evidence="2" id="KW-0378">Hydrolase</keyword>
<keyword evidence="2" id="KW-0479">Metal-binding</keyword>
<dbReference type="EMBL" id="MTYJ01000095">
    <property type="protein sequence ID" value="OQV15001.1"/>
    <property type="molecule type" value="Genomic_DNA"/>
</dbReference>
<dbReference type="Pfam" id="PF01400">
    <property type="entry name" value="Astacin"/>
    <property type="match status" value="1"/>
</dbReference>
<keyword evidence="2" id="KW-0862">Zinc</keyword>
<dbReference type="EC" id="3.4.24.-" evidence="2"/>
<keyword evidence="5" id="KW-1185">Reference proteome</keyword>
<reference evidence="5" key="1">
    <citation type="submission" date="2017-01" db="EMBL/GenBank/DDBJ databases">
        <title>Comparative genomics of anhydrobiosis in the tardigrade Hypsibius dujardini.</title>
        <authorList>
            <person name="Yoshida Y."/>
            <person name="Koutsovoulos G."/>
            <person name="Laetsch D."/>
            <person name="Stevens L."/>
            <person name="Kumar S."/>
            <person name="Horikawa D."/>
            <person name="Ishino K."/>
            <person name="Komine S."/>
            <person name="Tomita M."/>
            <person name="Blaxter M."/>
            <person name="Arakawa K."/>
        </authorList>
    </citation>
    <scope>NUCLEOTIDE SEQUENCE [LARGE SCALE GENOMIC DNA]</scope>
    <source>
        <strain evidence="5">Z151</strain>
    </source>
</reference>
<dbReference type="Gene3D" id="3.40.390.10">
    <property type="entry name" value="Collagenase (Catalytic Domain)"/>
    <property type="match status" value="1"/>
</dbReference>
<sequence>MRSQYELQDTNNQNTPYDYGSIMHYAKQDFTLNSAKPAFIPKTKGITAEIGQRKGMSLIDIQRLNKLYGCVRTSTTGPTQSTSKCNEDNILCGERTCYNPTNHACSNGQIILCKKGQLPCGVVCYNVANQTCTADHKVAVCPAGNVFCGKNTCYDPAKYTCKDGKIVSCQSGQRLCGKACYTTLSQTCVEGQIRSCPAGKVLCDPGHCYDPKKHTCKDGKFIECQRGQLPCGTTCYNTGTQTCGRRNLLLSGG</sequence>
<keyword evidence="2" id="KW-0482">Metalloprotease</keyword>
<protein>
    <recommendedName>
        <fullName evidence="2">Metalloendopeptidase</fullName>
        <ecNumber evidence="2">3.4.24.-</ecNumber>
    </recommendedName>
</protein>
<proteinExistence type="predicted"/>
<dbReference type="PANTHER" id="PTHR10127">
    <property type="entry name" value="DISCOIDIN, CUB, EGF, LAMININ , AND ZINC METALLOPROTEASE DOMAIN CONTAINING"/>
    <property type="match status" value="1"/>
</dbReference>
<keyword evidence="2" id="KW-0645">Protease</keyword>
<comment type="caution">
    <text evidence="4">The sequence shown here is derived from an EMBL/GenBank/DDBJ whole genome shotgun (WGS) entry which is preliminary data.</text>
</comment>
<evidence type="ECO:0000256" key="1">
    <source>
        <dbReference type="PROSITE-ProRule" id="PRU01211"/>
    </source>
</evidence>
<dbReference type="PRINTS" id="PR00480">
    <property type="entry name" value="ASTACIN"/>
</dbReference>
<dbReference type="GO" id="GO:0046872">
    <property type="term" value="F:metal ion binding"/>
    <property type="evidence" value="ECO:0007669"/>
    <property type="project" value="UniProtKB-KW"/>
</dbReference>
<gene>
    <name evidence="4" type="ORF">BV898_10761</name>
</gene>
<dbReference type="InterPro" id="IPR001506">
    <property type="entry name" value="Peptidase_M12A"/>
</dbReference>
<feature type="domain" description="Peptidase M12A" evidence="3">
    <location>
        <begin position="1"/>
        <end position="71"/>
    </location>
</feature>
<dbReference type="GO" id="GO:0004222">
    <property type="term" value="F:metalloendopeptidase activity"/>
    <property type="evidence" value="ECO:0007669"/>
    <property type="project" value="UniProtKB-UniRule"/>
</dbReference>
<accession>A0A1W0WIG3</accession>
<name>A0A1W0WIG3_HYPEX</name>
<dbReference type="InterPro" id="IPR024079">
    <property type="entry name" value="MetalloPept_cat_dom_sf"/>
</dbReference>
<dbReference type="GO" id="GO:0006508">
    <property type="term" value="P:proteolysis"/>
    <property type="evidence" value="ECO:0007669"/>
    <property type="project" value="UniProtKB-KW"/>
</dbReference>
<organism evidence="4 5">
    <name type="scientific">Hypsibius exemplaris</name>
    <name type="common">Freshwater tardigrade</name>
    <dbReference type="NCBI Taxonomy" id="2072580"/>
    <lineage>
        <taxon>Eukaryota</taxon>
        <taxon>Metazoa</taxon>
        <taxon>Ecdysozoa</taxon>
        <taxon>Tardigrada</taxon>
        <taxon>Eutardigrada</taxon>
        <taxon>Parachela</taxon>
        <taxon>Hypsibioidea</taxon>
        <taxon>Hypsibiidae</taxon>
        <taxon>Hypsibius</taxon>
    </lineage>
</organism>
<dbReference type="AlphaFoldDB" id="A0A1W0WIG3"/>
<dbReference type="PROSITE" id="PS51864">
    <property type="entry name" value="ASTACIN"/>
    <property type="match status" value="1"/>
</dbReference>
<dbReference type="Proteomes" id="UP000192578">
    <property type="component" value="Unassembled WGS sequence"/>
</dbReference>
<evidence type="ECO:0000313" key="5">
    <source>
        <dbReference type="Proteomes" id="UP000192578"/>
    </source>
</evidence>
<dbReference type="OrthoDB" id="291007at2759"/>
<comment type="caution">
    <text evidence="1">Lacks conserved residue(s) required for the propagation of feature annotation.</text>
</comment>
<comment type="cofactor">
    <cofactor evidence="2">
        <name>Zn(2+)</name>
        <dbReference type="ChEBI" id="CHEBI:29105"/>
    </cofactor>
    <text evidence="2">Binds 1 zinc ion per subunit.</text>
</comment>
<dbReference type="SUPFAM" id="SSF55486">
    <property type="entry name" value="Metalloproteases ('zincins'), catalytic domain"/>
    <property type="match status" value="1"/>
</dbReference>
<evidence type="ECO:0000259" key="3">
    <source>
        <dbReference type="PROSITE" id="PS51864"/>
    </source>
</evidence>
<evidence type="ECO:0000256" key="2">
    <source>
        <dbReference type="RuleBase" id="RU361183"/>
    </source>
</evidence>
<evidence type="ECO:0000313" key="4">
    <source>
        <dbReference type="EMBL" id="OQV15001.1"/>
    </source>
</evidence>